<accession>A0AAV2THI4</accession>
<evidence type="ECO:0000256" key="3">
    <source>
        <dbReference type="ARBA" id="ARBA00023203"/>
    </source>
</evidence>
<dbReference type="GO" id="GO:0016459">
    <property type="term" value="C:myosin complex"/>
    <property type="evidence" value="ECO:0007669"/>
    <property type="project" value="InterPro"/>
</dbReference>
<evidence type="ECO:0000313" key="5">
    <source>
        <dbReference type="EMBL" id="CAL5136913.1"/>
    </source>
</evidence>
<dbReference type="InterPro" id="IPR027417">
    <property type="entry name" value="P-loop_NTPase"/>
</dbReference>
<dbReference type="PROSITE" id="PS51844">
    <property type="entry name" value="SH3_LIKE"/>
    <property type="match status" value="1"/>
</dbReference>
<evidence type="ECO:0000256" key="2">
    <source>
        <dbReference type="ARBA" id="ARBA00022840"/>
    </source>
</evidence>
<dbReference type="GO" id="GO:0005524">
    <property type="term" value="F:ATP binding"/>
    <property type="evidence" value="ECO:0007669"/>
    <property type="project" value="UniProtKB-KW"/>
</dbReference>
<gene>
    <name evidence="5" type="ORF">CDAUBV1_LOCUS11209</name>
</gene>
<feature type="domain" description="Myosin N-terminal SH3-like" evidence="4">
    <location>
        <begin position="28"/>
        <end position="77"/>
    </location>
</feature>
<dbReference type="Gene3D" id="3.40.850.10">
    <property type="entry name" value="Kinesin motor domain"/>
    <property type="match status" value="1"/>
</dbReference>
<sequence>MGSFEEDPGYRYLAMDKNAIQKELGDYDPKNVIWIEDEKDGYVMGDIAETTGDTYVVKTKDGGEKKIKKDDAQLVNPPKFLMIEDMANLTHLNDASVLENLRQRYYHQMIYVSSNLTVFEHFAKRAVWPYFCSSSSVLVVYTPY</sequence>
<dbReference type="Proteomes" id="UP001497525">
    <property type="component" value="Unassembled WGS sequence"/>
</dbReference>
<comment type="caution">
    <text evidence="5">The sequence shown here is derived from an EMBL/GenBank/DDBJ whole genome shotgun (WGS) entry which is preliminary data.</text>
</comment>
<dbReference type="GO" id="GO:0003774">
    <property type="term" value="F:cytoskeletal motor activity"/>
    <property type="evidence" value="ECO:0007669"/>
    <property type="project" value="InterPro"/>
</dbReference>
<keyword evidence="3" id="KW-0009">Actin-binding</keyword>
<name>A0AAV2THI4_CALDB</name>
<dbReference type="EMBL" id="CAXLJL010000356">
    <property type="protein sequence ID" value="CAL5136913.1"/>
    <property type="molecule type" value="Genomic_DNA"/>
</dbReference>
<keyword evidence="2" id="KW-0067">ATP-binding</keyword>
<protein>
    <recommendedName>
        <fullName evidence="4">Myosin N-terminal SH3-like domain-containing protein</fullName>
    </recommendedName>
</protein>
<reference evidence="5" key="1">
    <citation type="submission" date="2024-06" db="EMBL/GenBank/DDBJ databases">
        <authorList>
            <person name="Liu X."/>
            <person name="Lenzi L."/>
            <person name="Haldenby T S."/>
            <person name="Uol C."/>
        </authorList>
    </citation>
    <scope>NUCLEOTIDE SEQUENCE</scope>
</reference>
<organism evidence="5 6">
    <name type="scientific">Calicophoron daubneyi</name>
    <name type="common">Rumen fluke</name>
    <name type="synonym">Paramphistomum daubneyi</name>
    <dbReference type="NCBI Taxonomy" id="300641"/>
    <lineage>
        <taxon>Eukaryota</taxon>
        <taxon>Metazoa</taxon>
        <taxon>Spiralia</taxon>
        <taxon>Lophotrochozoa</taxon>
        <taxon>Platyhelminthes</taxon>
        <taxon>Trematoda</taxon>
        <taxon>Digenea</taxon>
        <taxon>Plagiorchiida</taxon>
        <taxon>Pronocephalata</taxon>
        <taxon>Paramphistomoidea</taxon>
        <taxon>Paramphistomidae</taxon>
        <taxon>Calicophoron</taxon>
    </lineage>
</organism>
<evidence type="ECO:0000259" key="4">
    <source>
        <dbReference type="PROSITE" id="PS51844"/>
    </source>
</evidence>
<dbReference type="SUPFAM" id="SSF52540">
    <property type="entry name" value="P-loop containing nucleoside triphosphate hydrolases"/>
    <property type="match status" value="1"/>
</dbReference>
<dbReference type="GO" id="GO:0051015">
    <property type="term" value="F:actin filament binding"/>
    <property type="evidence" value="ECO:0007669"/>
    <property type="project" value="InterPro"/>
</dbReference>
<dbReference type="Gene3D" id="2.30.30.360">
    <property type="entry name" value="Myosin S1 fragment, N-terminal"/>
    <property type="match status" value="1"/>
</dbReference>
<proteinExistence type="predicted"/>
<dbReference type="InterPro" id="IPR004009">
    <property type="entry name" value="SH3_Myosin"/>
</dbReference>
<dbReference type="AlphaFoldDB" id="A0AAV2THI4"/>
<keyword evidence="1" id="KW-0547">Nucleotide-binding</keyword>
<evidence type="ECO:0000313" key="6">
    <source>
        <dbReference type="Proteomes" id="UP001497525"/>
    </source>
</evidence>
<dbReference type="InterPro" id="IPR008989">
    <property type="entry name" value="Myosin_S1_N"/>
</dbReference>
<dbReference type="InterPro" id="IPR036961">
    <property type="entry name" value="Kinesin_motor_dom_sf"/>
</dbReference>
<evidence type="ECO:0000256" key="1">
    <source>
        <dbReference type="ARBA" id="ARBA00022741"/>
    </source>
</evidence>
<dbReference type="Pfam" id="PF02736">
    <property type="entry name" value="Myosin_N"/>
    <property type="match status" value="1"/>
</dbReference>